<sequence>MQEDLTQRERNQRDTWNAIHDAAFTLARDEGLQAATVDAIASRAGVSRRTLFNYFPTKEDAVLGARLPSLPQEIVERFTSSEEDDLTRVSRLLLDVLRTSLSRETSARRFEIVKRHPGLRGRMMQLLAEVEHLVSDVLHGRVDADPEALLHTPADERGVHALLMLAGTITKHAYAQYQDRGAGEVEDYLEDSVALFRKVVDETR</sequence>
<dbReference type="Proteomes" id="UP001260872">
    <property type="component" value="Unassembled WGS sequence"/>
</dbReference>
<dbReference type="PROSITE" id="PS50977">
    <property type="entry name" value="HTH_TETR_2"/>
    <property type="match status" value="1"/>
</dbReference>
<evidence type="ECO:0000256" key="4">
    <source>
        <dbReference type="PROSITE-ProRule" id="PRU00335"/>
    </source>
</evidence>
<evidence type="ECO:0000256" key="2">
    <source>
        <dbReference type="ARBA" id="ARBA00023125"/>
    </source>
</evidence>
<feature type="DNA-binding region" description="H-T-H motif" evidence="4">
    <location>
        <begin position="36"/>
        <end position="55"/>
    </location>
</feature>
<evidence type="ECO:0000256" key="3">
    <source>
        <dbReference type="ARBA" id="ARBA00023163"/>
    </source>
</evidence>
<gene>
    <name evidence="6" type="ORF">RH857_05340</name>
</gene>
<dbReference type="Gene3D" id="1.10.357.10">
    <property type="entry name" value="Tetracycline Repressor, domain 2"/>
    <property type="match status" value="1"/>
</dbReference>
<organism evidence="6 7">
    <name type="scientific">Nesterenkonia flava</name>
    <dbReference type="NCBI Taxonomy" id="469799"/>
    <lineage>
        <taxon>Bacteria</taxon>
        <taxon>Bacillati</taxon>
        <taxon>Actinomycetota</taxon>
        <taxon>Actinomycetes</taxon>
        <taxon>Micrococcales</taxon>
        <taxon>Micrococcaceae</taxon>
        <taxon>Nesterenkonia</taxon>
    </lineage>
</organism>
<dbReference type="InterPro" id="IPR023772">
    <property type="entry name" value="DNA-bd_HTH_TetR-type_CS"/>
</dbReference>
<dbReference type="RefSeq" id="WP_310536941.1">
    <property type="nucleotide sequence ID" value="NZ_BAAAOC010000020.1"/>
</dbReference>
<name>A0ABU1FTQ2_9MICC</name>
<dbReference type="PANTHER" id="PTHR30055:SF238">
    <property type="entry name" value="MYCOFACTOCIN BIOSYNTHESIS TRANSCRIPTIONAL REGULATOR MFTR-RELATED"/>
    <property type="match status" value="1"/>
</dbReference>
<evidence type="ECO:0000256" key="1">
    <source>
        <dbReference type="ARBA" id="ARBA00023015"/>
    </source>
</evidence>
<dbReference type="InterPro" id="IPR009057">
    <property type="entry name" value="Homeodomain-like_sf"/>
</dbReference>
<dbReference type="Pfam" id="PF00440">
    <property type="entry name" value="TetR_N"/>
    <property type="match status" value="1"/>
</dbReference>
<feature type="domain" description="HTH tetR-type" evidence="5">
    <location>
        <begin position="13"/>
        <end position="73"/>
    </location>
</feature>
<evidence type="ECO:0000313" key="7">
    <source>
        <dbReference type="Proteomes" id="UP001260872"/>
    </source>
</evidence>
<keyword evidence="7" id="KW-1185">Reference proteome</keyword>
<comment type="caution">
    <text evidence="6">The sequence shown here is derived from an EMBL/GenBank/DDBJ whole genome shotgun (WGS) entry which is preliminary data.</text>
</comment>
<reference evidence="7" key="1">
    <citation type="submission" date="2023-07" db="EMBL/GenBank/DDBJ databases">
        <title>Description of three actinobacteria isolated from air of manufacturing shop in a pharmaceutical factory.</title>
        <authorList>
            <person name="Zhang D.-F."/>
        </authorList>
    </citation>
    <scope>NUCLEOTIDE SEQUENCE [LARGE SCALE GENOMIC DNA]</scope>
    <source>
        <strain evidence="7">CCTCC AB 207010</strain>
    </source>
</reference>
<evidence type="ECO:0000259" key="5">
    <source>
        <dbReference type="PROSITE" id="PS50977"/>
    </source>
</evidence>
<keyword evidence="1" id="KW-0805">Transcription regulation</keyword>
<keyword evidence="2 4" id="KW-0238">DNA-binding</keyword>
<dbReference type="InterPro" id="IPR050109">
    <property type="entry name" value="HTH-type_TetR-like_transc_reg"/>
</dbReference>
<dbReference type="Gene3D" id="1.10.10.60">
    <property type="entry name" value="Homeodomain-like"/>
    <property type="match status" value="1"/>
</dbReference>
<proteinExistence type="predicted"/>
<protein>
    <submittedName>
        <fullName evidence="6">TetR/AcrR family transcriptional regulator</fullName>
    </submittedName>
</protein>
<dbReference type="PANTHER" id="PTHR30055">
    <property type="entry name" value="HTH-TYPE TRANSCRIPTIONAL REGULATOR RUTR"/>
    <property type="match status" value="1"/>
</dbReference>
<evidence type="ECO:0000313" key="6">
    <source>
        <dbReference type="EMBL" id="MDR5711558.1"/>
    </source>
</evidence>
<dbReference type="EMBL" id="JAVKGT010000010">
    <property type="protein sequence ID" value="MDR5711558.1"/>
    <property type="molecule type" value="Genomic_DNA"/>
</dbReference>
<dbReference type="SUPFAM" id="SSF46689">
    <property type="entry name" value="Homeodomain-like"/>
    <property type="match status" value="1"/>
</dbReference>
<dbReference type="PROSITE" id="PS01081">
    <property type="entry name" value="HTH_TETR_1"/>
    <property type="match status" value="1"/>
</dbReference>
<accession>A0ABU1FTQ2</accession>
<dbReference type="PRINTS" id="PR00455">
    <property type="entry name" value="HTHTETR"/>
</dbReference>
<dbReference type="InterPro" id="IPR001647">
    <property type="entry name" value="HTH_TetR"/>
</dbReference>
<keyword evidence="3" id="KW-0804">Transcription</keyword>